<sequence>MLRADWTASAHYDGPTPLFIVTQNGHLDVVEQLIAAKATVNLVNRDVVTPLYVAVEKRHKMIVDLLLASGADTNGVRQLGLLSVVQKLVVGGANIGHVAANNATARLTALVHEHYDVVAALDHARRYHLDEHAWSKCQRCIAP</sequence>
<dbReference type="SMART" id="SM00248">
    <property type="entry name" value="ANK"/>
    <property type="match status" value="2"/>
</dbReference>
<dbReference type="PROSITE" id="PS50297">
    <property type="entry name" value="ANK_REP_REGION"/>
    <property type="match status" value="2"/>
</dbReference>
<dbReference type="InterPro" id="IPR036770">
    <property type="entry name" value="Ankyrin_rpt-contain_sf"/>
</dbReference>
<dbReference type="OrthoDB" id="188462at2759"/>
<gene>
    <name evidence="4" type="ORF">SPRG_04243</name>
</gene>
<keyword evidence="2 3" id="KW-0040">ANK repeat</keyword>
<dbReference type="AlphaFoldDB" id="A0A067CK44"/>
<dbReference type="InterPro" id="IPR002110">
    <property type="entry name" value="Ankyrin_rpt"/>
</dbReference>
<evidence type="ECO:0000256" key="2">
    <source>
        <dbReference type="ARBA" id="ARBA00023043"/>
    </source>
</evidence>
<proteinExistence type="predicted"/>
<feature type="repeat" description="ANK" evidence="3">
    <location>
        <begin position="46"/>
        <end position="78"/>
    </location>
</feature>
<reference evidence="4 5" key="1">
    <citation type="journal article" date="2013" name="PLoS Genet.">
        <title>Distinctive expansion of potential virulence genes in the genome of the oomycete fish pathogen Saprolegnia parasitica.</title>
        <authorList>
            <person name="Jiang R.H."/>
            <person name="de Bruijn I."/>
            <person name="Haas B.J."/>
            <person name="Belmonte R."/>
            <person name="Lobach L."/>
            <person name="Christie J."/>
            <person name="van den Ackerveken G."/>
            <person name="Bottin A."/>
            <person name="Bulone V."/>
            <person name="Diaz-Moreno S.M."/>
            <person name="Dumas B."/>
            <person name="Fan L."/>
            <person name="Gaulin E."/>
            <person name="Govers F."/>
            <person name="Grenville-Briggs L.J."/>
            <person name="Horner N.R."/>
            <person name="Levin J.Z."/>
            <person name="Mammella M."/>
            <person name="Meijer H.J."/>
            <person name="Morris P."/>
            <person name="Nusbaum C."/>
            <person name="Oome S."/>
            <person name="Phillips A.J."/>
            <person name="van Rooyen D."/>
            <person name="Rzeszutek E."/>
            <person name="Saraiva M."/>
            <person name="Secombes C.J."/>
            <person name="Seidl M.F."/>
            <person name="Snel B."/>
            <person name="Stassen J.H."/>
            <person name="Sykes S."/>
            <person name="Tripathy S."/>
            <person name="van den Berg H."/>
            <person name="Vega-Arreguin J.C."/>
            <person name="Wawra S."/>
            <person name="Young S.K."/>
            <person name="Zeng Q."/>
            <person name="Dieguez-Uribeondo J."/>
            <person name="Russ C."/>
            <person name="Tyler B.M."/>
            <person name="van West P."/>
        </authorList>
    </citation>
    <scope>NUCLEOTIDE SEQUENCE [LARGE SCALE GENOMIC DNA]</scope>
    <source>
        <strain evidence="4 5">CBS 223.65</strain>
    </source>
</reference>
<dbReference type="EMBL" id="KK583199">
    <property type="protein sequence ID" value="KDO31104.1"/>
    <property type="molecule type" value="Genomic_DNA"/>
</dbReference>
<dbReference type="RefSeq" id="XP_012198233.1">
    <property type="nucleotide sequence ID" value="XM_012342843.1"/>
</dbReference>
<dbReference type="PANTHER" id="PTHR24171">
    <property type="entry name" value="ANKYRIN REPEAT DOMAIN-CONTAINING PROTEIN 39-RELATED"/>
    <property type="match status" value="1"/>
</dbReference>
<dbReference type="KEGG" id="spar:SPRG_04243"/>
<feature type="repeat" description="ANK" evidence="3">
    <location>
        <begin position="13"/>
        <end position="45"/>
    </location>
</feature>
<name>A0A067CK44_SAPPC</name>
<dbReference type="Proteomes" id="UP000030745">
    <property type="component" value="Unassembled WGS sequence"/>
</dbReference>
<keyword evidence="5" id="KW-1185">Reference proteome</keyword>
<protein>
    <submittedName>
        <fullName evidence="4">Uncharacterized protein</fullName>
    </submittedName>
</protein>
<dbReference type="PRINTS" id="PR01415">
    <property type="entry name" value="ANKYRIN"/>
</dbReference>
<keyword evidence="1" id="KW-0677">Repeat</keyword>
<accession>A0A067CK44</accession>
<evidence type="ECO:0000256" key="1">
    <source>
        <dbReference type="ARBA" id="ARBA00022737"/>
    </source>
</evidence>
<dbReference type="Gene3D" id="1.25.40.20">
    <property type="entry name" value="Ankyrin repeat-containing domain"/>
    <property type="match status" value="1"/>
</dbReference>
<evidence type="ECO:0000256" key="3">
    <source>
        <dbReference type="PROSITE-ProRule" id="PRU00023"/>
    </source>
</evidence>
<dbReference type="PROSITE" id="PS50088">
    <property type="entry name" value="ANK_REPEAT"/>
    <property type="match status" value="2"/>
</dbReference>
<dbReference type="VEuPathDB" id="FungiDB:SPRG_04243"/>
<dbReference type="GeneID" id="24126703"/>
<dbReference type="Pfam" id="PF12796">
    <property type="entry name" value="Ank_2"/>
    <property type="match status" value="1"/>
</dbReference>
<dbReference type="STRING" id="695850.A0A067CK44"/>
<evidence type="ECO:0000313" key="4">
    <source>
        <dbReference type="EMBL" id="KDO31104.1"/>
    </source>
</evidence>
<organism evidence="4 5">
    <name type="scientific">Saprolegnia parasitica (strain CBS 223.65)</name>
    <dbReference type="NCBI Taxonomy" id="695850"/>
    <lineage>
        <taxon>Eukaryota</taxon>
        <taxon>Sar</taxon>
        <taxon>Stramenopiles</taxon>
        <taxon>Oomycota</taxon>
        <taxon>Saprolegniomycetes</taxon>
        <taxon>Saprolegniales</taxon>
        <taxon>Saprolegniaceae</taxon>
        <taxon>Saprolegnia</taxon>
    </lineage>
</organism>
<evidence type="ECO:0000313" key="5">
    <source>
        <dbReference type="Proteomes" id="UP000030745"/>
    </source>
</evidence>
<dbReference type="SUPFAM" id="SSF48403">
    <property type="entry name" value="Ankyrin repeat"/>
    <property type="match status" value="1"/>
</dbReference>
<dbReference type="PANTHER" id="PTHR24171:SF9">
    <property type="entry name" value="ANKYRIN REPEAT DOMAIN-CONTAINING PROTEIN 39"/>
    <property type="match status" value="1"/>
</dbReference>